<keyword evidence="9 10" id="KW-0472">Membrane</keyword>
<evidence type="ECO:0000256" key="6">
    <source>
        <dbReference type="ARBA" id="ARBA00022958"/>
    </source>
</evidence>
<keyword evidence="5 10" id="KW-0812">Transmembrane</keyword>
<feature type="transmembrane region" description="Helical" evidence="10">
    <location>
        <begin position="314"/>
        <end position="332"/>
    </location>
</feature>
<feature type="transmembrane region" description="Helical" evidence="10">
    <location>
        <begin position="389"/>
        <end position="409"/>
    </location>
</feature>
<keyword evidence="7 10" id="KW-1133">Transmembrane helix</keyword>
<dbReference type="GO" id="GO:0005886">
    <property type="term" value="C:plasma membrane"/>
    <property type="evidence" value="ECO:0007669"/>
    <property type="project" value="UniProtKB-SubCell"/>
</dbReference>
<dbReference type="InterPro" id="IPR004772">
    <property type="entry name" value="TrkH"/>
</dbReference>
<dbReference type="InterPro" id="IPR003445">
    <property type="entry name" value="Cat_transpt"/>
</dbReference>
<evidence type="ECO:0000256" key="7">
    <source>
        <dbReference type="ARBA" id="ARBA00022989"/>
    </source>
</evidence>
<dbReference type="AlphaFoldDB" id="A0A2J0LN18"/>
<name>A0A2J0LN18_9BACT</name>
<evidence type="ECO:0000256" key="8">
    <source>
        <dbReference type="ARBA" id="ARBA00023065"/>
    </source>
</evidence>
<feature type="transmembrane region" description="Helical" evidence="10">
    <location>
        <begin position="12"/>
        <end position="33"/>
    </location>
</feature>
<organism evidence="11 12">
    <name type="scientific">Candidatus Taenaricola geysiri</name>
    <dbReference type="NCBI Taxonomy" id="1974752"/>
    <lineage>
        <taxon>Bacteria</taxon>
        <taxon>Pseudomonadati</taxon>
        <taxon>Candidatus Omnitrophota</taxon>
        <taxon>Candidatus Taenaricola</taxon>
    </lineage>
</organism>
<accession>A0A2J0LN18</accession>
<protein>
    <submittedName>
        <fullName evidence="11">Trk family potassium uptake protein</fullName>
    </submittedName>
</protein>
<keyword evidence="2" id="KW-0813">Transport</keyword>
<evidence type="ECO:0000313" key="11">
    <source>
        <dbReference type="EMBL" id="PIW66116.1"/>
    </source>
</evidence>
<evidence type="ECO:0000256" key="10">
    <source>
        <dbReference type="SAM" id="Phobius"/>
    </source>
</evidence>
<feature type="transmembrane region" description="Helical" evidence="10">
    <location>
        <begin position="353"/>
        <end position="377"/>
    </location>
</feature>
<sequence length="454" mass="49498">MIKTRVKPNHIIIFSFISASFIGALLLSMPFSIANSASIPFIDALFTASSAVCVTGLVVKNIGAFFSLPGQMIILTLIQLGGLGIMTFSTAFAIILGRRFTLKETVIMQNALDNQKVDGFRSLIKYILLVTFCIELIGAALLYTHWHLTLSYSRPHTLYTSIFHAVSAFCNAGFSLYPDNLAGFRSDVVVNMIITSLVLLGGIGFIVLLDLPKLKFWRKDRVKYFSKISLQSKLAITVTIALIILGMAGILFFEWNNTLQGMPLKEKLLCGYFHSVTPRTAGFNTLPVQRFTSPTLLINIGLMFIGASPGSTGGGIKTVTFIVLLAAAVAMLKNRNRVTAFKKTIPRAIFRRAFIIVLMGVSWIFLATIAICAIESSKLGSSNFALKNLFEVASAFGTVGLSTGITPALAPLSKLVIIFTMWIGRIGTLTLAFAIATSEESPQYIYPEERIMVG</sequence>
<reference evidence="11 12" key="1">
    <citation type="submission" date="2017-09" db="EMBL/GenBank/DDBJ databases">
        <title>Depth-based differentiation of microbial function through sediment-hosted aquifers and enrichment of novel symbionts in the deep terrestrial subsurface.</title>
        <authorList>
            <person name="Probst A.J."/>
            <person name="Ladd B."/>
            <person name="Jarett J.K."/>
            <person name="Geller-Mcgrath D.E."/>
            <person name="Sieber C.M."/>
            <person name="Emerson J.B."/>
            <person name="Anantharaman K."/>
            <person name="Thomas B.C."/>
            <person name="Malmstrom R."/>
            <person name="Stieglmeier M."/>
            <person name="Klingl A."/>
            <person name="Woyke T."/>
            <person name="Ryan C.M."/>
            <person name="Banfield J.F."/>
        </authorList>
    </citation>
    <scope>NUCLEOTIDE SEQUENCE [LARGE SCALE GENOMIC DNA]</scope>
    <source>
        <strain evidence="11">CG12_big_fil_rev_8_21_14_0_65_43_15</strain>
    </source>
</reference>
<keyword evidence="6" id="KW-0630">Potassium</keyword>
<feature type="transmembrane region" description="Helical" evidence="10">
    <location>
        <begin position="232"/>
        <end position="253"/>
    </location>
</feature>
<dbReference type="Pfam" id="PF02386">
    <property type="entry name" value="TrkH"/>
    <property type="match status" value="1"/>
</dbReference>
<keyword evidence="3" id="KW-1003">Cell membrane</keyword>
<feature type="transmembrane region" description="Helical" evidence="10">
    <location>
        <begin position="123"/>
        <end position="146"/>
    </location>
</feature>
<proteinExistence type="predicted"/>
<feature type="transmembrane region" description="Helical" evidence="10">
    <location>
        <begin position="189"/>
        <end position="211"/>
    </location>
</feature>
<feature type="transmembrane region" description="Helical" evidence="10">
    <location>
        <begin position="39"/>
        <end position="60"/>
    </location>
</feature>
<keyword evidence="4" id="KW-0633">Potassium transport</keyword>
<gene>
    <name evidence="11" type="ORF">COW11_05000</name>
</gene>
<keyword evidence="8" id="KW-0406">Ion transport</keyword>
<evidence type="ECO:0000256" key="2">
    <source>
        <dbReference type="ARBA" id="ARBA00022448"/>
    </source>
</evidence>
<evidence type="ECO:0000256" key="5">
    <source>
        <dbReference type="ARBA" id="ARBA00022692"/>
    </source>
</evidence>
<evidence type="ECO:0000313" key="12">
    <source>
        <dbReference type="Proteomes" id="UP000231267"/>
    </source>
</evidence>
<comment type="subcellular location">
    <subcellularLocation>
        <location evidence="1">Cell membrane</location>
        <topology evidence="1">Multi-pass membrane protein</topology>
    </subcellularLocation>
</comment>
<feature type="transmembrane region" description="Helical" evidence="10">
    <location>
        <begin position="72"/>
        <end position="96"/>
    </location>
</feature>
<dbReference type="Proteomes" id="UP000231267">
    <property type="component" value="Unassembled WGS sequence"/>
</dbReference>
<evidence type="ECO:0000256" key="1">
    <source>
        <dbReference type="ARBA" id="ARBA00004651"/>
    </source>
</evidence>
<comment type="caution">
    <text evidence="11">The sequence shown here is derived from an EMBL/GenBank/DDBJ whole genome shotgun (WGS) entry which is preliminary data.</text>
</comment>
<dbReference type="PANTHER" id="PTHR32024">
    <property type="entry name" value="TRK SYSTEM POTASSIUM UPTAKE PROTEIN TRKG-RELATED"/>
    <property type="match status" value="1"/>
</dbReference>
<dbReference type="GO" id="GO:0015379">
    <property type="term" value="F:potassium:chloride symporter activity"/>
    <property type="evidence" value="ECO:0007669"/>
    <property type="project" value="InterPro"/>
</dbReference>
<evidence type="ECO:0000256" key="4">
    <source>
        <dbReference type="ARBA" id="ARBA00022538"/>
    </source>
</evidence>
<evidence type="ECO:0000256" key="3">
    <source>
        <dbReference type="ARBA" id="ARBA00022475"/>
    </source>
</evidence>
<evidence type="ECO:0000256" key="9">
    <source>
        <dbReference type="ARBA" id="ARBA00023136"/>
    </source>
</evidence>
<dbReference type="EMBL" id="PFGP01000113">
    <property type="protein sequence ID" value="PIW66116.1"/>
    <property type="molecule type" value="Genomic_DNA"/>
</dbReference>
<feature type="transmembrane region" description="Helical" evidence="10">
    <location>
        <begin position="158"/>
        <end position="177"/>
    </location>
</feature>
<feature type="transmembrane region" description="Helical" evidence="10">
    <location>
        <begin position="416"/>
        <end position="436"/>
    </location>
</feature>
<dbReference type="PANTHER" id="PTHR32024:SF1">
    <property type="entry name" value="KTR SYSTEM POTASSIUM UPTAKE PROTEIN B"/>
    <property type="match status" value="1"/>
</dbReference>
<dbReference type="NCBIfam" id="TIGR00933">
    <property type="entry name" value="2a38"/>
    <property type="match status" value="1"/>
</dbReference>